<dbReference type="Gene3D" id="3.40.30.10">
    <property type="entry name" value="Glutaredoxin"/>
    <property type="match status" value="1"/>
</dbReference>
<accession>A0ABS9GTT5</accession>
<dbReference type="CDD" id="cd02966">
    <property type="entry name" value="TlpA_like_family"/>
    <property type="match status" value="1"/>
</dbReference>
<gene>
    <name evidence="3" type="ORF">L2716_00890</name>
</gene>
<evidence type="ECO:0000313" key="3">
    <source>
        <dbReference type="EMBL" id="MCF6136264.1"/>
    </source>
</evidence>
<dbReference type="InterPro" id="IPR017937">
    <property type="entry name" value="Thioredoxin_CS"/>
</dbReference>
<dbReference type="Proteomes" id="UP001649381">
    <property type="component" value="Unassembled WGS sequence"/>
</dbReference>
<keyword evidence="1" id="KW-1015">Disulfide bond</keyword>
<feature type="domain" description="Thioredoxin" evidence="2">
    <location>
        <begin position="48"/>
        <end position="187"/>
    </location>
</feature>
<evidence type="ECO:0000259" key="2">
    <source>
        <dbReference type="PROSITE" id="PS51352"/>
    </source>
</evidence>
<evidence type="ECO:0000256" key="1">
    <source>
        <dbReference type="ARBA" id="ARBA00023157"/>
    </source>
</evidence>
<dbReference type="PROSITE" id="PS51352">
    <property type="entry name" value="THIOREDOXIN_2"/>
    <property type="match status" value="1"/>
</dbReference>
<sequence length="187" mass="21075">MKRMKWLVICGLLIGLGALAWAIPNKVEQSRQQVETIKASKVAVTTVAAIGRDAPDFKLQALSGEDVRLSDFKGKTVILNFWTTWCTYCKKEIPELINFHHLYKKEEVVVIAVNLSSEEENIENVAMFAKEFEIPFLVPLDKEGEVGKAYQIIMIPTTFIINPEGKIQNKIMGPVKLDQLKQQLKGS</sequence>
<name>A0ABS9GTT5_9BACL</name>
<organism evidence="3 4">
    <name type="scientific">Pseudalkalibacillus berkeleyi</name>
    <dbReference type="NCBI Taxonomy" id="1069813"/>
    <lineage>
        <taxon>Bacteria</taxon>
        <taxon>Bacillati</taxon>
        <taxon>Bacillota</taxon>
        <taxon>Bacilli</taxon>
        <taxon>Bacillales</taxon>
        <taxon>Fictibacillaceae</taxon>
        <taxon>Pseudalkalibacillus</taxon>
    </lineage>
</organism>
<dbReference type="Pfam" id="PF00578">
    <property type="entry name" value="AhpC-TSA"/>
    <property type="match status" value="1"/>
</dbReference>
<comment type="caution">
    <text evidence="3">The sequence shown here is derived from an EMBL/GenBank/DDBJ whole genome shotgun (WGS) entry which is preliminary data.</text>
</comment>
<dbReference type="InterPro" id="IPR036249">
    <property type="entry name" value="Thioredoxin-like_sf"/>
</dbReference>
<dbReference type="PROSITE" id="PS00194">
    <property type="entry name" value="THIOREDOXIN_1"/>
    <property type="match status" value="1"/>
</dbReference>
<evidence type="ECO:0000313" key="4">
    <source>
        <dbReference type="Proteomes" id="UP001649381"/>
    </source>
</evidence>
<dbReference type="SUPFAM" id="SSF52833">
    <property type="entry name" value="Thioredoxin-like"/>
    <property type="match status" value="1"/>
</dbReference>
<keyword evidence="4" id="KW-1185">Reference proteome</keyword>
<protein>
    <submittedName>
        <fullName evidence="3">TlpA family protein disulfide reductase</fullName>
    </submittedName>
</protein>
<dbReference type="InterPro" id="IPR000866">
    <property type="entry name" value="AhpC/TSA"/>
</dbReference>
<dbReference type="PANTHER" id="PTHR42852">
    <property type="entry name" value="THIOL:DISULFIDE INTERCHANGE PROTEIN DSBE"/>
    <property type="match status" value="1"/>
</dbReference>
<dbReference type="EMBL" id="JAKIJS010000001">
    <property type="protein sequence ID" value="MCF6136264.1"/>
    <property type="molecule type" value="Genomic_DNA"/>
</dbReference>
<reference evidence="3 4" key="1">
    <citation type="submission" date="2022-01" db="EMBL/GenBank/DDBJ databases">
        <title>Alkalihalobacillus sp. EGI L200015, a novel bacterium isolated from a salt lake sediment.</title>
        <authorList>
            <person name="Gao L."/>
            <person name="Fang B.-Z."/>
            <person name="Li W.-J."/>
        </authorList>
    </citation>
    <scope>NUCLEOTIDE SEQUENCE [LARGE SCALE GENOMIC DNA]</scope>
    <source>
        <strain evidence="3 4">KCTC 12718</strain>
    </source>
</reference>
<dbReference type="InterPro" id="IPR013766">
    <property type="entry name" value="Thioredoxin_domain"/>
</dbReference>
<dbReference type="InterPro" id="IPR050553">
    <property type="entry name" value="Thioredoxin_ResA/DsbE_sf"/>
</dbReference>
<dbReference type="RefSeq" id="WP_236330655.1">
    <property type="nucleotide sequence ID" value="NZ_JAKIJS010000001.1"/>
</dbReference>
<dbReference type="PANTHER" id="PTHR42852:SF1">
    <property type="entry name" value="THIOREDOXIN-LIKE PROTEIN YNEN"/>
    <property type="match status" value="1"/>
</dbReference>
<proteinExistence type="predicted"/>